<dbReference type="Proteomes" id="UP000254649">
    <property type="component" value="Unassembled WGS sequence"/>
</dbReference>
<accession>A0A380TPJ9</accession>
<evidence type="ECO:0000313" key="2">
    <source>
        <dbReference type="Proteomes" id="UP000254649"/>
    </source>
</evidence>
<evidence type="ECO:0000313" key="1">
    <source>
        <dbReference type="EMBL" id="SUT88597.1"/>
    </source>
</evidence>
<reference evidence="1 2" key="1">
    <citation type="submission" date="2018-06" db="EMBL/GenBank/DDBJ databases">
        <authorList>
            <consortium name="Pathogen Informatics"/>
            <person name="Doyle S."/>
        </authorList>
    </citation>
    <scope>NUCLEOTIDE SEQUENCE [LARGE SCALE GENOMIC DNA]</scope>
    <source>
        <strain evidence="1 2">NCTC10801</strain>
    </source>
</reference>
<proteinExistence type="predicted"/>
<gene>
    <name evidence="1" type="ORF">NCTC10801_00535</name>
</gene>
<name>A0A380TPJ9_9PAST</name>
<organism evidence="1 2">
    <name type="scientific">[Actinobacillus] rossii</name>
    <dbReference type="NCBI Taxonomy" id="123820"/>
    <lineage>
        <taxon>Bacteria</taxon>
        <taxon>Pseudomonadati</taxon>
        <taxon>Pseudomonadota</taxon>
        <taxon>Gammaproteobacteria</taxon>
        <taxon>Pasteurellales</taxon>
        <taxon>Pasteurellaceae</taxon>
    </lineage>
</organism>
<dbReference type="AlphaFoldDB" id="A0A380TPJ9"/>
<dbReference type="EMBL" id="UFRQ01000003">
    <property type="protein sequence ID" value="SUT88597.1"/>
    <property type="molecule type" value="Genomic_DNA"/>
</dbReference>
<sequence length="139" mass="16066">MSKPILKPTFKTYPQFNRTFAISKQSAERCKSDFPDCYHFKKLQAKECIELAERLQMGLSLVGSVLKNTTPLSAEQNKQYKAFRNGARYLIQQFNELAEHIDNVEKGEFQPVIIDWWKSASKGKNDLNQNTAEQSQDEM</sequence>
<protein>
    <submittedName>
        <fullName evidence="1">Uncharacterized protein</fullName>
    </submittedName>
</protein>
<keyword evidence="2" id="KW-1185">Reference proteome</keyword>